<keyword evidence="2" id="KW-1133">Transmembrane helix</keyword>
<dbReference type="GeneID" id="8046038"/>
<feature type="region of interest" description="Disordered" evidence="1">
    <location>
        <begin position="333"/>
        <end position="447"/>
    </location>
</feature>
<feature type="domain" description="Peptide N-acetyl-beta-D-glucosaminyl asparaginase amidase A N-terminal" evidence="3">
    <location>
        <begin position="158"/>
        <end position="288"/>
    </location>
</feature>
<evidence type="ECO:0000313" key="5">
    <source>
        <dbReference type="EMBL" id="CAX43790.1"/>
    </source>
</evidence>
<feature type="region of interest" description="Disordered" evidence="1">
    <location>
        <begin position="1"/>
        <end position="28"/>
    </location>
</feature>
<evidence type="ECO:0000259" key="3">
    <source>
        <dbReference type="Pfam" id="PF12222"/>
    </source>
</evidence>
<dbReference type="RefSeq" id="XP_002418489.1">
    <property type="nucleotide sequence ID" value="XM_002418444.1"/>
</dbReference>
<reference evidence="5 6" key="1">
    <citation type="journal article" date="2009" name="Genome Res.">
        <title>Comparative genomics of the fungal pathogens Candida dubliniensis and Candida albicans.</title>
        <authorList>
            <person name="Jackson A.P."/>
            <person name="Gamble J.A."/>
            <person name="Yeomans T."/>
            <person name="Moran G.P."/>
            <person name="Saunders D."/>
            <person name="Harris D."/>
            <person name="Aslett M."/>
            <person name="Barrell J.F."/>
            <person name="Butler G."/>
            <person name="Citiulo F."/>
            <person name="Coleman D.C."/>
            <person name="de Groot P.W.J."/>
            <person name="Goodwin T.J."/>
            <person name="Quail M.A."/>
            <person name="McQuillan J."/>
            <person name="Munro C.A."/>
            <person name="Pain A."/>
            <person name="Poulter R.T."/>
            <person name="Rajandream M.A."/>
            <person name="Renauld H."/>
            <person name="Spiering M.J."/>
            <person name="Tivey A."/>
            <person name="Gow N.A.R."/>
            <person name="Barrell B."/>
            <person name="Sullivan D.J."/>
            <person name="Berriman M."/>
        </authorList>
    </citation>
    <scope>NUCLEOTIDE SEQUENCE [LARGE SCALE GENOMIC DNA]</scope>
    <source>
        <strain evidence="6">CD36 / ATCC MYA-646 / CBS 7987 / NCPF 3949 / NRRL Y-17841</strain>
    </source>
</reference>
<keyword evidence="2" id="KW-0812">Transmembrane</keyword>
<dbReference type="VEuPathDB" id="FungiDB:CD36_20100"/>
<dbReference type="KEGG" id="cdu:CD36_20100"/>
<dbReference type="CGD" id="CAL0000164060">
    <property type="gene designation" value="Cd36_20100"/>
</dbReference>
<keyword evidence="6" id="KW-1185">Reference proteome</keyword>
<feature type="region of interest" description="Disordered" evidence="1">
    <location>
        <begin position="290"/>
        <end position="310"/>
    </location>
</feature>
<dbReference type="PANTHER" id="PTHR31104">
    <property type="entry name" value="PEPTIDE-N4-(N-ACETYL-BETA-GLUCOSAMINYL)ASPARAGINE AMIDASE A PROTEIN"/>
    <property type="match status" value="1"/>
</dbReference>
<dbReference type="OrthoDB" id="1612078at2759"/>
<dbReference type="InterPro" id="IPR056948">
    <property type="entry name" value="PNGaseA_N"/>
</dbReference>
<evidence type="ECO:0000313" key="6">
    <source>
        <dbReference type="Proteomes" id="UP000002605"/>
    </source>
</evidence>
<dbReference type="AlphaFoldDB" id="B9WBL9"/>
<sequence>MSSTIPSEDKKPLLDSEMEPDVSIDNNEVLPPYSDNEKHQLLPDNEKCDLEAIPTSYRVTRHSNKFKRFCQILSLFGVLYLVNFLYINRNDFSHGMSSYFKFNCSSLASQQPLQEAKLDHHPIFRNLIDVVDTTYSGQQEGNDTAKEIISVTNPYTPNPRYGESLYTTTLIKNHKFANSWNQPAIVNFTAPSNISFDAVVLTLHTEVDGVQFDRLANLFVDGIQVWRTSTIEPGGRKVFSDFKKDVSKYSNLFKKENVQILFQLDNLVTSKLTGIFDVTLTADFYKFHRHPHHHDGRNEHNEKRCGHDDKLNEFHDEHQDQGYEKEFNDAFDHQKGDFQGDEKDHHDEPHKGKHDKNKHHKDKHHKDKHHKDKHHKDKDGKHKKPKEPEHPPHEPGDKPPHHPPHEPPHHPPHEPPHHPPHEPPHHPPHEPPHHPPHDPDHHHGKYHEERRIFTEAKPADVIYPLTFNKNPNQPPVVYLASNKLSVNLPKVTKNTTRLTLSIFTSGNAADEFWYTNVVDKYKDIFADSGNPFIGKGPVRVVNVYFNGEKIAAQTPEPVIFTGGISPALWSPVVSFNAFDVPSIDVDVSGLLPYLWEHQAIEDKILEIEVSNGLGEIDKDTTTSVNENWVTSANLLTYQNDQVIDATGEVINIDHESSGIVLTVAPPYTRSLQQVIDASFSAQLISQVSLTLKNNRTLNTTISSYSKAEVSNVQSYSRSGDIQSIVHAGRSSRSVIIQDNDSPVSKEVAKHESKHHKPEIPDNTISIVNITLNYPLVLHLQQISKDIGSGDNFFVDYDVKLAHSSSTDISFGAIHGSVHTTASQNGTSRFFLSSKGNHGFGSTFSKYKSKFKFGPHERKYKRIVNAVNGTIVLDKSKSGEEDEHGKAHLSSVMKAMENMSVYKNASQMLQSIMNASRASFKGFFGAKPGCHGMKHHENVDDHKKMKHKMRKHVSDAH</sequence>
<keyword evidence="2" id="KW-0472">Membrane</keyword>
<evidence type="ECO:0000256" key="2">
    <source>
        <dbReference type="SAM" id="Phobius"/>
    </source>
</evidence>
<dbReference type="Pfam" id="PF12222">
    <property type="entry name" value="PNGaseA"/>
    <property type="match status" value="2"/>
</dbReference>
<gene>
    <name evidence="4" type="ordered locus">Cd36_20100</name>
    <name evidence="5" type="ORF">CD36_20100</name>
</gene>
<name>B9WBL9_CANDC</name>
<dbReference type="Proteomes" id="UP000002605">
    <property type="component" value="Chromosome 2"/>
</dbReference>
<feature type="domain" description="Peptide N-acetyl-beta-D-glucosaminyl asparaginase amidase A N-terminal" evidence="3">
    <location>
        <begin position="445"/>
        <end position="653"/>
    </location>
</feature>
<feature type="compositionally biased region" description="Basic and acidic residues" evidence="1">
    <location>
        <begin position="333"/>
        <end position="350"/>
    </location>
</feature>
<organism evidence="5 6">
    <name type="scientific">Candida dubliniensis (strain CD36 / ATCC MYA-646 / CBS 7987 / NCPF 3949 / NRRL Y-17841)</name>
    <name type="common">Yeast</name>
    <dbReference type="NCBI Taxonomy" id="573826"/>
    <lineage>
        <taxon>Eukaryota</taxon>
        <taxon>Fungi</taxon>
        <taxon>Dikarya</taxon>
        <taxon>Ascomycota</taxon>
        <taxon>Saccharomycotina</taxon>
        <taxon>Pichiomycetes</taxon>
        <taxon>Debaryomycetaceae</taxon>
        <taxon>Candida/Lodderomyces clade</taxon>
        <taxon>Candida</taxon>
    </lineage>
</organism>
<feature type="transmembrane region" description="Helical" evidence="2">
    <location>
        <begin position="69"/>
        <end position="87"/>
    </location>
</feature>
<dbReference type="HOGENOM" id="CLU_008372_0_0_1"/>
<feature type="compositionally biased region" description="Basic residues" evidence="1">
    <location>
        <begin position="351"/>
        <end position="385"/>
    </location>
</feature>
<feature type="compositionally biased region" description="Basic and acidic residues" evidence="1">
    <location>
        <begin position="386"/>
        <end position="447"/>
    </location>
</feature>
<protein>
    <submittedName>
        <fullName evidence="5">Peptide-n4-(N-acetyl-beta-d-glucosaminyl) asparaginase amidase n, putative</fullName>
    </submittedName>
</protein>
<proteinExistence type="predicted"/>
<dbReference type="eggNOG" id="ENOG502QSXK">
    <property type="taxonomic scope" value="Eukaryota"/>
</dbReference>
<dbReference type="EMBL" id="FM992689">
    <property type="protein sequence ID" value="CAX43790.1"/>
    <property type="molecule type" value="Genomic_DNA"/>
</dbReference>
<evidence type="ECO:0000313" key="4">
    <source>
        <dbReference type="CGD" id="CAL0000164060"/>
    </source>
</evidence>
<dbReference type="InterPro" id="IPR021102">
    <property type="entry name" value="PNGase_A"/>
</dbReference>
<evidence type="ECO:0000256" key="1">
    <source>
        <dbReference type="SAM" id="MobiDB-lite"/>
    </source>
</evidence>
<feature type="compositionally biased region" description="Basic and acidic residues" evidence="1">
    <location>
        <begin position="296"/>
        <end position="310"/>
    </location>
</feature>
<accession>B9WBL9</accession>